<dbReference type="PANTHER" id="PTHR30024">
    <property type="entry name" value="ALIPHATIC SULFONATES-BINDING PROTEIN-RELATED"/>
    <property type="match status" value="1"/>
</dbReference>
<keyword evidence="3" id="KW-1185">Reference proteome</keyword>
<dbReference type="InterPro" id="IPR019546">
    <property type="entry name" value="TAT_signal_bac_arc"/>
</dbReference>
<dbReference type="Pfam" id="PF09084">
    <property type="entry name" value="NMT1"/>
    <property type="match status" value="1"/>
</dbReference>
<dbReference type="Gene3D" id="3.40.190.10">
    <property type="entry name" value="Periplasmic binding protein-like II"/>
    <property type="match status" value="2"/>
</dbReference>
<gene>
    <name evidence="2" type="ORF">HALLA_02015</name>
</gene>
<accession>W0JY22</accession>
<evidence type="ECO:0000313" key="3">
    <source>
        <dbReference type="Proteomes" id="UP000019024"/>
    </source>
</evidence>
<feature type="domain" description="SsuA/THI5-like" evidence="1">
    <location>
        <begin position="77"/>
        <end position="275"/>
    </location>
</feature>
<reference evidence="2 3" key="1">
    <citation type="submission" date="2014-01" db="EMBL/GenBank/DDBJ databases">
        <authorList>
            <consortium name="DOE Joint Genome Institute"/>
            <person name="Anderson I."/>
            <person name="Huntemann M."/>
            <person name="Han J."/>
            <person name="Chen A."/>
            <person name="Kyrpides N."/>
            <person name="Mavromatis K."/>
            <person name="Markowitz V."/>
            <person name="Palaniappan K."/>
            <person name="Ivanova N."/>
            <person name="Schaumberg A."/>
            <person name="Pati A."/>
            <person name="Liolios K."/>
            <person name="Nordberg H.P."/>
            <person name="Cantor M.N."/>
            <person name="Hua S.X."/>
            <person name="Woyke T."/>
        </authorList>
    </citation>
    <scope>NUCLEOTIDE SEQUENCE [LARGE SCALE GENOMIC DNA]</scope>
    <source>
        <strain evidence="2 3">XH-48</strain>
        <plasmid evidence="3">2</plasmid>
    </source>
</reference>
<evidence type="ECO:0000259" key="1">
    <source>
        <dbReference type="Pfam" id="PF09084"/>
    </source>
</evidence>
<dbReference type="PANTHER" id="PTHR30024:SF48">
    <property type="entry name" value="ABC TRANSPORTER SUBSTRATE-BINDING PROTEIN"/>
    <property type="match status" value="1"/>
</dbReference>
<name>W0JY22_9EURY</name>
<dbReference type="KEGG" id="hlr:HALLA_02015"/>
<proteinExistence type="predicted"/>
<keyword evidence="2" id="KW-0614">Plasmid</keyword>
<dbReference type="InterPro" id="IPR015168">
    <property type="entry name" value="SsuA/THI5"/>
</dbReference>
<dbReference type="EMBL" id="CP007057">
    <property type="protein sequence ID" value="AHG02105.1"/>
    <property type="molecule type" value="Genomic_DNA"/>
</dbReference>
<sequence>MIPSDYHDMLPSSRRQFIKTGAVVSAAGITGLAGCTGSSEGTIRFNFVVPIENLGSLLDIPGIQDELENVGDSYEFEITQNSSTPDTVNALAANEADIGLLTMQSFPNAVTSDAVPDGITTIAIDMWDAHPDYFSVPVCSLPDSDITEPEDLEGRSVAVNAVGSGVHSVYLKMFDQIGIDHEEDVEFIEQGFPTFIPGLEDGIFDAAIFPGLFAVSARNEGLTEVFNTRDAFPEELQPYPYTFTTATNRAIDNKEDEIQAWMEDFQGVIEYMENNRDEVVSLAAEHFDLPEEQVDSFLLTENDYYRDFEIDLESLQGITDEMYDLGLTDEQVDMESHSTNQFF</sequence>
<organism evidence="2 3">
    <name type="scientific">Halostagnicola larsenii XH-48</name>
    <dbReference type="NCBI Taxonomy" id="797299"/>
    <lineage>
        <taxon>Archaea</taxon>
        <taxon>Methanobacteriati</taxon>
        <taxon>Methanobacteriota</taxon>
        <taxon>Stenosarchaea group</taxon>
        <taxon>Halobacteria</taxon>
        <taxon>Halobacteriales</taxon>
        <taxon>Natrialbaceae</taxon>
        <taxon>Halostagnicola</taxon>
    </lineage>
</organism>
<dbReference type="eggNOG" id="arCOG01803">
    <property type="taxonomic scope" value="Archaea"/>
</dbReference>
<protein>
    <recommendedName>
        <fullName evidence="1">SsuA/THI5-like domain-containing protein</fullName>
    </recommendedName>
</protein>
<evidence type="ECO:0000313" key="2">
    <source>
        <dbReference type="EMBL" id="AHG02105.1"/>
    </source>
</evidence>
<dbReference type="AlphaFoldDB" id="W0JY22"/>
<geneLocation type="plasmid" evidence="2">
    <name>unnamed</name>
</geneLocation>
<dbReference type="Proteomes" id="UP000019024">
    <property type="component" value="Plasmid unnamed2"/>
</dbReference>
<dbReference type="NCBIfam" id="TIGR01409">
    <property type="entry name" value="TAT_signal_seq"/>
    <property type="match status" value="1"/>
</dbReference>
<dbReference type="SUPFAM" id="SSF53850">
    <property type="entry name" value="Periplasmic binding protein-like II"/>
    <property type="match status" value="1"/>
</dbReference>
<dbReference type="HOGENOM" id="CLU_807996_0_0_2"/>